<dbReference type="GO" id="GO:0016832">
    <property type="term" value="F:aldehyde-lyase activity"/>
    <property type="evidence" value="ECO:0007669"/>
    <property type="project" value="TreeGrafter"/>
</dbReference>
<dbReference type="Pfam" id="PF03328">
    <property type="entry name" value="HpcH_HpaI"/>
    <property type="match status" value="1"/>
</dbReference>
<dbReference type="InterPro" id="IPR040442">
    <property type="entry name" value="Pyrv_kinase-like_dom_sf"/>
</dbReference>
<keyword evidence="3 5" id="KW-0456">Lyase</keyword>
<gene>
    <name evidence="5" type="ORF">V3328_08715</name>
</gene>
<dbReference type="EMBL" id="JAZHOF010000003">
    <property type="protein sequence ID" value="MEJ8571552.1"/>
    <property type="molecule type" value="Genomic_DNA"/>
</dbReference>
<evidence type="ECO:0000256" key="2">
    <source>
        <dbReference type="ARBA" id="ARBA00022723"/>
    </source>
</evidence>
<dbReference type="GO" id="GO:0046872">
    <property type="term" value="F:metal ion binding"/>
    <property type="evidence" value="ECO:0007669"/>
    <property type="project" value="UniProtKB-KW"/>
</dbReference>
<dbReference type="SUPFAM" id="SSF51621">
    <property type="entry name" value="Phosphoenolpyruvate/pyruvate domain"/>
    <property type="match status" value="1"/>
</dbReference>
<evidence type="ECO:0000256" key="1">
    <source>
        <dbReference type="ARBA" id="ARBA00005568"/>
    </source>
</evidence>
<dbReference type="AlphaFoldDB" id="A0AAW9RMS3"/>
<dbReference type="InterPro" id="IPR015813">
    <property type="entry name" value="Pyrv/PenolPyrv_kinase-like_dom"/>
</dbReference>
<name>A0AAW9RMS3_9HYPH</name>
<keyword evidence="6" id="KW-1185">Reference proteome</keyword>
<dbReference type="InterPro" id="IPR005000">
    <property type="entry name" value="Aldolase/citrate-lyase_domain"/>
</dbReference>
<protein>
    <submittedName>
        <fullName evidence="5">Aldolase/citrate lyase family protein</fullName>
    </submittedName>
</protein>
<organism evidence="5 6">
    <name type="scientific">Microbaculum marinum</name>
    <dbReference type="NCBI Taxonomy" id="1764581"/>
    <lineage>
        <taxon>Bacteria</taxon>
        <taxon>Pseudomonadati</taxon>
        <taxon>Pseudomonadota</taxon>
        <taxon>Alphaproteobacteria</taxon>
        <taxon>Hyphomicrobiales</taxon>
        <taxon>Tepidamorphaceae</taxon>
        <taxon>Microbaculum</taxon>
    </lineage>
</organism>
<comment type="similarity">
    <text evidence="1">Belongs to the HpcH/HpaI aldolase family.</text>
</comment>
<dbReference type="RefSeq" id="WP_340329251.1">
    <property type="nucleotide sequence ID" value="NZ_JAZHOF010000003.1"/>
</dbReference>
<dbReference type="InterPro" id="IPR050251">
    <property type="entry name" value="HpcH-HpaI_aldolase"/>
</dbReference>
<feature type="domain" description="HpcH/HpaI aldolase/citrate lyase" evidence="4">
    <location>
        <begin position="25"/>
        <end position="211"/>
    </location>
</feature>
<sequence length="236" mass="25569">METNNALKRAIAQGTKVRGAHMTFAMPSVIEVLALLEHDFVYLDGEHGCFEWRDIEACCIAAERHAMTPVARVPDADVSTITRFLDRGVKGIIVPHADTVEQVKAVIDAAYFAPLGNRSFGGSRPRFVYGIADKPEHLAQSNADVCVSIMIETVEALEAAGEIAALDGVDYMSFGLMDLSQSLGHPGNPEHPEVKAAVAEAGDRIRAAGKPIREDFIRFAWINDIIIAGAKTLLDE</sequence>
<keyword evidence="2" id="KW-0479">Metal-binding</keyword>
<reference evidence="5 6" key="1">
    <citation type="submission" date="2024-02" db="EMBL/GenBank/DDBJ databases">
        <title>Genome analysis and characterization of Microbaculum marinisediminis sp. nov., isolated from marine sediment.</title>
        <authorList>
            <person name="Du Z.-J."/>
            <person name="Ye Y.-Q."/>
            <person name="Zhang Z.-R."/>
            <person name="Yuan S.-M."/>
            <person name="Zhang X.-Y."/>
        </authorList>
    </citation>
    <scope>NUCLEOTIDE SEQUENCE [LARGE SCALE GENOMIC DNA]</scope>
    <source>
        <strain evidence="5 6">SDUM1044001</strain>
    </source>
</reference>
<accession>A0AAW9RMS3</accession>
<dbReference type="Proteomes" id="UP001378188">
    <property type="component" value="Unassembled WGS sequence"/>
</dbReference>
<evidence type="ECO:0000313" key="6">
    <source>
        <dbReference type="Proteomes" id="UP001378188"/>
    </source>
</evidence>
<evidence type="ECO:0000313" key="5">
    <source>
        <dbReference type="EMBL" id="MEJ8571552.1"/>
    </source>
</evidence>
<dbReference type="PANTHER" id="PTHR30502">
    <property type="entry name" value="2-KETO-3-DEOXY-L-RHAMNONATE ALDOLASE"/>
    <property type="match status" value="1"/>
</dbReference>
<dbReference type="PANTHER" id="PTHR30502:SF0">
    <property type="entry name" value="PHOSPHOENOLPYRUVATE CARBOXYLASE FAMILY PROTEIN"/>
    <property type="match status" value="1"/>
</dbReference>
<evidence type="ECO:0000256" key="3">
    <source>
        <dbReference type="ARBA" id="ARBA00023239"/>
    </source>
</evidence>
<comment type="caution">
    <text evidence="5">The sequence shown here is derived from an EMBL/GenBank/DDBJ whole genome shotgun (WGS) entry which is preliminary data.</text>
</comment>
<dbReference type="GO" id="GO:0005737">
    <property type="term" value="C:cytoplasm"/>
    <property type="evidence" value="ECO:0007669"/>
    <property type="project" value="TreeGrafter"/>
</dbReference>
<dbReference type="Gene3D" id="3.20.20.60">
    <property type="entry name" value="Phosphoenolpyruvate-binding domains"/>
    <property type="match status" value="1"/>
</dbReference>
<proteinExistence type="inferred from homology"/>
<evidence type="ECO:0000259" key="4">
    <source>
        <dbReference type="Pfam" id="PF03328"/>
    </source>
</evidence>